<name>A0A5B7X186_9FLAO</name>
<reference evidence="1 2" key="1">
    <citation type="submission" date="2019-06" db="EMBL/GenBank/DDBJ databases">
        <title>Complete genome sequence of Antarcticibacterium flavum KCTC 52984T from an Antarctic marine sediment.</title>
        <authorList>
            <person name="Lee Y.M."/>
            <person name="Shin S.C."/>
        </authorList>
    </citation>
    <scope>NUCLEOTIDE SEQUENCE [LARGE SCALE GENOMIC DNA]</scope>
    <source>
        <strain evidence="1 2">KCTC 52984</strain>
    </source>
</reference>
<evidence type="ECO:0000313" key="1">
    <source>
        <dbReference type="EMBL" id="QCY69079.1"/>
    </source>
</evidence>
<dbReference type="KEGG" id="afla:FHG64_06470"/>
<dbReference type="Proteomes" id="UP000309016">
    <property type="component" value="Chromosome"/>
</dbReference>
<dbReference type="EMBL" id="CP040812">
    <property type="protein sequence ID" value="QCY69079.1"/>
    <property type="molecule type" value="Genomic_DNA"/>
</dbReference>
<protein>
    <submittedName>
        <fullName evidence="1">Uncharacterized protein</fullName>
    </submittedName>
</protein>
<dbReference type="AlphaFoldDB" id="A0A5B7X186"/>
<organism evidence="1 2">
    <name type="scientific">Antarcticibacterium flavum</name>
    <dbReference type="NCBI Taxonomy" id="2058175"/>
    <lineage>
        <taxon>Bacteria</taxon>
        <taxon>Pseudomonadati</taxon>
        <taxon>Bacteroidota</taxon>
        <taxon>Flavobacteriia</taxon>
        <taxon>Flavobacteriales</taxon>
        <taxon>Flavobacteriaceae</taxon>
        <taxon>Antarcticibacterium</taxon>
    </lineage>
</organism>
<sequence length="169" mass="19621">MTLTVITSIASLLIGFFASRFFYLYKNYQNGKVDGAFEKEKELFYNYNKESIKSKLENRELELQFLKGKEEGQKEERKKIEIQIIPRIYVEDGIFSKTLFTGYDIQVKYDTLPIGGTQYYPENTIEKFKDENFKYVADLLQKTVIDVAEKFINKGFSVDALKAPKVATA</sequence>
<proteinExistence type="predicted"/>
<dbReference type="RefSeq" id="WP_139065655.1">
    <property type="nucleotide sequence ID" value="NZ_CP040812.1"/>
</dbReference>
<accession>A0A5B7X186</accession>
<evidence type="ECO:0000313" key="2">
    <source>
        <dbReference type="Proteomes" id="UP000309016"/>
    </source>
</evidence>
<gene>
    <name evidence="1" type="ORF">FHG64_06470</name>
</gene>
<keyword evidence="2" id="KW-1185">Reference proteome</keyword>